<dbReference type="Proteomes" id="UP001497535">
    <property type="component" value="Unassembled WGS sequence"/>
</dbReference>
<sequence length="461" mass="52336">MEQQFFNTEDDQCIDIKEFLWTNSSDLTSLPIVMGFFAFLYSAIVLTSLLGNLLVILSVCQYRSLQSVRNLFIVSLSVSDIVISVVSGTITPIVAFTKIWPFGQLLCKWVPVIQGVSLCFSTLTLTSISVDRFLLIVTPLKPSIQKCCACRIVALNCAIALAVSIPILFNQTMVDWPPFCGQFCTEDWSNSSIQRSLYGTFVLFTQFVFPFLIITSCYVMISIKINSGMRTKRCSSTEIAKFSDYCSSNARCDKFLSSSFGTDEGNSLYINEQKLQNGMLMAGDGAMKVAMDQRKMVLSRRIRTNRMLIGRCLGTRMLRGILSWEDKVRNAPDGKALSFNSSRLSLTDFKIKFKNFLIILAMVAVFFCCWAPSVIFNFLRDYQWLPNFVIAQEYLFGTTTHLWNPILYALLNEQFRLAFSEIFKQISNILGIKKERKMLHMQGQLKRIKVRSDVQRGSEAI</sequence>
<dbReference type="EMBL" id="CAVMJV010000203">
    <property type="protein sequence ID" value="CAK5124646.1"/>
    <property type="molecule type" value="Genomic_DNA"/>
</dbReference>
<accession>A0ACB1B7V6</accession>
<reference evidence="1" key="1">
    <citation type="submission" date="2023-11" db="EMBL/GenBank/DDBJ databases">
        <authorList>
            <person name="Poullet M."/>
        </authorList>
    </citation>
    <scope>NUCLEOTIDE SEQUENCE</scope>
    <source>
        <strain evidence="1">E1834</strain>
    </source>
</reference>
<evidence type="ECO:0000313" key="1">
    <source>
        <dbReference type="EMBL" id="CAK5124646.1"/>
    </source>
</evidence>
<protein>
    <submittedName>
        <fullName evidence="1">Uncharacterized protein</fullName>
    </submittedName>
</protein>
<comment type="caution">
    <text evidence="1">The sequence shown here is derived from an EMBL/GenBank/DDBJ whole genome shotgun (WGS) entry which is preliminary data.</text>
</comment>
<keyword evidence="2" id="KW-1185">Reference proteome</keyword>
<gene>
    <name evidence="1" type="ORF">MENTE1834_LOCUS47817</name>
</gene>
<evidence type="ECO:0000313" key="2">
    <source>
        <dbReference type="Proteomes" id="UP001497535"/>
    </source>
</evidence>
<name>A0ACB1B7V6_MELEN</name>
<proteinExistence type="predicted"/>
<organism evidence="1 2">
    <name type="scientific">Meloidogyne enterolobii</name>
    <name type="common">Root-knot nematode worm</name>
    <name type="synonym">Meloidogyne mayaguensis</name>
    <dbReference type="NCBI Taxonomy" id="390850"/>
    <lineage>
        <taxon>Eukaryota</taxon>
        <taxon>Metazoa</taxon>
        <taxon>Ecdysozoa</taxon>
        <taxon>Nematoda</taxon>
        <taxon>Chromadorea</taxon>
        <taxon>Rhabditida</taxon>
        <taxon>Tylenchina</taxon>
        <taxon>Tylenchomorpha</taxon>
        <taxon>Tylenchoidea</taxon>
        <taxon>Meloidogynidae</taxon>
        <taxon>Meloidogyninae</taxon>
        <taxon>Meloidogyne</taxon>
    </lineage>
</organism>